<feature type="domain" description="T-Q ester bond containing" evidence="8">
    <location>
        <begin position="700"/>
        <end position="822"/>
    </location>
</feature>
<sequence>MKKIWKRVCTGILALTTILTALPITSVQAAETQYWTESAERVGHVEHLMNDGTIKSTFNEGHMRVEGENAYCVNINMKFKNGYKTRHDASASMSADQIEDVALSLEYMKQYADSHSNLSENQVYLLEQCLVWQRLSEHLGWQCDNVRAVYSEISQDIQNEVYAGAKAFVKANKGRYKCGGYIYTGEGQDIGQFWAELNVGNAKVKKTTANEIVTNGNAMYSIVGATFGIFSDQNCSNQIGTLTTNENGDTNEVEVTVGTVYVKELSAPKGYKLDTTVYSLKVEAGKTATLNVSDVPKVTETLVDLLKIDMETGKATAQGNAALTGAEFTWHYYDGLYTKDNLPEKATRTWVTKTVAEKDSDGNIHYVTKLTDAYKVSGDAFYTQNEKSVLPLGTLTVEETKAPDGYLLDGAYMQAGDSTEQIKGMYLTQITEDGELAVLSGSNQYSVSDQVIRGGVKIQKRDLETKDTKAQGSATLKDTAFVIISLNENPVLVEGKLYKKNETVKTIQTGIDGVATTSSDLLPYGKYKLEETKAPEGYLTDGAKAIEFSITGNGKIVDLTDESHSIYNQIKRGDLEGVKIGAGTHKRLANVPFKITSKTTGESHIVVTDKNGQFSTASDWASHKKNTNAGKTSEDGIWFGSSEPDDSKGALLYDTYEIEELSCESNKGMKLIPAFEVVVSRNKVTIDLGTLTDEYEKEISIHTTATDKNGKKEMEAGKDLTVVDTVTLEGLEIGTNYKLSGWQMVKEENVKLLIAGKEVTNDYEFTADKENMEVQIEFTFDGSTLGGKQLVTFEELYDMTNPEEPKKVTEHKDINDEGQTVTIKEVPETPTPETPGTTTKTSNPPKTGDTAKAGLWLAIAVLSAIGGGGVAIHARKKKKTPLAIEDKKEEGEDE</sequence>
<evidence type="ECO:0000313" key="10">
    <source>
        <dbReference type="Proteomes" id="UP000285642"/>
    </source>
</evidence>
<feature type="compositionally biased region" description="Basic and acidic residues" evidence="4">
    <location>
        <begin position="884"/>
        <end position="894"/>
    </location>
</feature>
<organism evidence="9 10">
    <name type="scientific">Dorea formicigenerans</name>
    <dbReference type="NCBI Taxonomy" id="39486"/>
    <lineage>
        <taxon>Bacteria</taxon>
        <taxon>Bacillati</taxon>
        <taxon>Bacillota</taxon>
        <taxon>Clostridia</taxon>
        <taxon>Lachnospirales</taxon>
        <taxon>Lachnospiraceae</taxon>
        <taxon>Dorea</taxon>
    </lineage>
</organism>
<evidence type="ECO:0000256" key="3">
    <source>
        <dbReference type="ARBA" id="ARBA00022729"/>
    </source>
</evidence>
<comment type="similarity">
    <text evidence="1">Belongs to the serine-aspartate repeat-containing protein (SDr) family.</text>
</comment>
<keyword evidence="5" id="KW-0812">Transmembrane</keyword>
<dbReference type="Gene3D" id="2.60.40.10">
    <property type="entry name" value="Immunoglobulins"/>
    <property type="match status" value="3"/>
</dbReference>
<evidence type="ECO:0000259" key="8">
    <source>
        <dbReference type="Pfam" id="PF18202"/>
    </source>
</evidence>
<feature type="region of interest" description="Disordered" evidence="4">
    <location>
        <begin position="873"/>
        <end position="894"/>
    </location>
</feature>
<keyword evidence="5" id="KW-1133">Transmembrane helix</keyword>
<gene>
    <name evidence="9" type="ORF">DW924_13155</name>
</gene>
<evidence type="ECO:0008006" key="11">
    <source>
        <dbReference type="Google" id="ProtNLM"/>
    </source>
</evidence>
<keyword evidence="2" id="KW-0964">Secreted</keyword>
<reference evidence="9 10" key="1">
    <citation type="submission" date="2018-08" db="EMBL/GenBank/DDBJ databases">
        <title>A genome reference for cultivated species of the human gut microbiota.</title>
        <authorList>
            <person name="Zou Y."/>
            <person name="Xue W."/>
            <person name="Luo G."/>
        </authorList>
    </citation>
    <scope>NUCLEOTIDE SEQUENCE [LARGE SCALE GENOMIC DNA]</scope>
    <source>
        <strain evidence="9 10">AM42-8</strain>
    </source>
</reference>
<evidence type="ECO:0000256" key="5">
    <source>
        <dbReference type="SAM" id="Phobius"/>
    </source>
</evidence>
<protein>
    <recommendedName>
        <fullName evidence="11">SrtB-anchored collagen-binding adhesin</fullName>
    </recommendedName>
</protein>
<evidence type="ECO:0000256" key="6">
    <source>
        <dbReference type="SAM" id="SignalP"/>
    </source>
</evidence>
<evidence type="ECO:0000256" key="2">
    <source>
        <dbReference type="ARBA" id="ARBA00022525"/>
    </source>
</evidence>
<dbReference type="PANTHER" id="PTHR36108:SF13">
    <property type="entry name" value="COLOSSIN-B-RELATED"/>
    <property type="match status" value="1"/>
</dbReference>
<keyword evidence="5" id="KW-0472">Membrane</keyword>
<dbReference type="Pfam" id="PF18202">
    <property type="entry name" value="TQ"/>
    <property type="match status" value="1"/>
</dbReference>
<feature type="signal peptide" evidence="6">
    <location>
        <begin position="1"/>
        <end position="29"/>
    </location>
</feature>
<dbReference type="AlphaFoldDB" id="A0A413SHV7"/>
<evidence type="ECO:0000259" key="7">
    <source>
        <dbReference type="Pfam" id="PF17802"/>
    </source>
</evidence>
<evidence type="ECO:0000313" key="9">
    <source>
        <dbReference type="EMBL" id="RHA67062.1"/>
    </source>
</evidence>
<proteinExistence type="inferred from homology"/>
<evidence type="ECO:0000256" key="1">
    <source>
        <dbReference type="ARBA" id="ARBA00007257"/>
    </source>
</evidence>
<dbReference type="EMBL" id="QSFS01000016">
    <property type="protein sequence ID" value="RHA67062.1"/>
    <property type="molecule type" value="Genomic_DNA"/>
</dbReference>
<dbReference type="NCBIfam" id="NF033903">
    <property type="entry name" value="VaFE_rpt"/>
    <property type="match status" value="1"/>
</dbReference>
<feature type="compositionally biased region" description="Basic and acidic residues" evidence="4">
    <location>
        <begin position="804"/>
        <end position="815"/>
    </location>
</feature>
<dbReference type="Pfam" id="PF17802">
    <property type="entry name" value="SpaA"/>
    <property type="match status" value="2"/>
</dbReference>
<evidence type="ECO:0000256" key="4">
    <source>
        <dbReference type="SAM" id="MobiDB-lite"/>
    </source>
</evidence>
<comment type="caution">
    <text evidence="9">The sequence shown here is derived from an EMBL/GenBank/DDBJ whole genome shotgun (WGS) entry which is preliminary data.</text>
</comment>
<feature type="domain" description="SpaA-like prealbumin fold" evidence="7">
    <location>
        <begin position="463"/>
        <end position="561"/>
    </location>
</feature>
<accession>A0A413SHV7</accession>
<dbReference type="InterPro" id="IPR013783">
    <property type="entry name" value="Ig-like_fold"/>
</dbReference>
<feature type="compositionally biased region" description="Low complexity" evidence="4">
    <location>
        <begin position="834"/>
        <end position="847"/>
    </location>
</feature>
<keyword evidence="3 6" id="KW-0732">Signal</keyword>
<feature type="domain" description="SpaA-like prealbumin fold" evidence="7">
    <location>
        <begin position="222"/>
        <end position="294"/>
    </location>
</feature>
<dbReference type="Gene3D" id="2.60.40.3930">
    <property type="match status" value="1"/>
</dbReference>
<name>A0A413SHV7_9FIRM</name>
<feature type="chain" id="PRO_5019559822" description="SrtB-anchored collagen-binding adhesin" evidence="6">
    <location>
        <begin position="30"/>
        <end position="894"/>
    </location>
</feature>
<dbReference type="RefSeq" id="WP_118364941.1">
    <property type="nucleotide sequence ID" value="NZ_QSFS01000016.1"/>
</dbReference>
<dbReference type="Proteomes" id="UP000285642">
    <property type="component" value="Unassembled WGS sequence"/>
</dbReference>
<feature type="region of interest" description="Disordered" evidence="4">
    <location>
        <begin position="804"/>
        <end position="849"/>
    </location>
</feature>
<dbReference type="InterPro" id="IPR041100">
    <property type="entry name" value="TQ"/>
</dbReference>
<dbReference type="PANTHER" id="PTHR36108">
    <property type="entry name" value="COLOSSIN-B-RELATED"/>
    <property type="match status" value="1"/>
</dbReference>
<dbReference type="InterPro" id="IPR041033">
    <property type="entry name" value="SpaA_PFL_dom_1"/>
</dbReference>
<feature type="transmembrane region" description="Helical" evidence="5">
    <location>
        <begin position="853"/>
        <end position="872"/>
    </location>
</feature>